<accession>A0ABY6Q3Z4</accession>
<dbReference type="InterPro" id="IPR011054">
    <property type="entry name" value="Rudment_hybrid_motif"/>
</dbReference>
<dbReference type="Pfam" id="PF22660">
    <property type="entry name" value="RS_preATP-grasp-like"/>
    <property type="match status" value="1"/>
</dbReference>
<dbReference type="InterPro" id="IPR003135">
    <property type="entry name" value="ATP-grasp_carboxylate-amine"/>
</dbReference>
<dbReference type="PANTHER" id="PTHR11609">
    <property type="entry name" value="PURINE BIOSYNTHESIS PROTEIN 6/7, PUR6/7"/>
    <property type="match status" value="1"/>
</dbReference>
<dbReference type="InterPro" id="IPR011761">
    <property type="entry name" value="ATP-grasp"/>
</dbReference>
<evidence type="ECO:0000256" key="1">
    <source>
        <dbReference type="ARBA" id="ARBA00022741"/>
    </source>
</evidence>
<keyword evidence="3 5" id="KW-0067">ATP-binding</keyword>
<dbReference type="Pfam" id="PF17769">
    <property type="entry name" value="PurK_C"/>
    <property type="match status" value="1"/>
</dbReference>
<dbReference type="EMBL" id="CP036501">
    <property type="protein sequence ID" value="UZP73695.1"/>
    <property type="molecule type" value="Genomic_DNA"/>
</dbReference>
<dbReference type="Proteomes" id="UP001317963">
    <property type="component" value="Chromosome"/>
</dbReference>
<comment type="pathway">
    <text evidence="4">Purine metabolism.</text>
</comment>
<dbReference type="InterPro" id="IPR040686">
    <property type="entry name" value="PurK_C"/>
</dbReference>
<evidence type="ECO:0000259" key="6">
    <source>
        <dbReference type="PROSITE" id="PS50975"/>
    </source>
</evidence>
<dbReference type="SUPFAM" id="SSF51246">
    <property type="entry name" value="Rudiment single hybrid motif"/>
    <property type="match status" value="1"/>
</dbReference>
<name>A0ABY6Q3Z4_9GAMM</name>
<dbReference type="PROSITE" id="PS50975">
    <property type="entry name" value="ATP_GRASP"/>
    <property type="match status" value="1"/>
</dbReference>
<dbReference type="Pfam" id="PF02222">
    <property type="entry name" value="ATP-grasp"/>
    <property type="match status" value="1"/>
</dbReference>
<dbReference type="InterPro" id="IPR016185">
    <property type="entry name" value="PreATP-grasp_dom_sf"/>
</dbReference>
<gene>
    <name evidence="7" type="ORF">E0F26_02615</name>
</gene>
<evidence type="ECO:0000313" key="8">
    <source>
        <dbReference type="Proteomes" id="UP001317963"/>
    </source>
</evidence>
<keyword evidence="2" id="KW-0658">Purine biosynthesis</keyword>
<dbReference type="RefSeq" id="WP_279242491.1">
    <property type="nucleotide sequence ID" value="NZ_CP036501.1"/>
</dbReference>
<evidence type="ECO:0000313" key="7">
    <source>
        <dbReference type="EMBL" id="UZP73695.1"/>
    </source>
</evidence>
<dbReference type="SUPFAM" id="SSF56059">
    <property type="entry name" value="Glutathione synthetase ATP-binding domain-like"/>
    <property type="match status" value="1"/>
</dbReference>
<dbReference type="Gene3D" id="3.30.470.20">
    <property type="entry name" value="ATP-grasp fold, B domain"/>
    <property type="match status" value="1"/>
</dbReference>
<dbReference type="InterPro" id="IPR054350">
    <property type="entry name" value="PurT/PurK_preATP-grasp"/>
</dbReference>
<dbReference type="PANTHER" id="PTHR11609:SF5">
    <property type="entry name" value="PHOSPHORIBOSYLAMINOIMIDAZOLE CARBOXYLASE"/>
    <property type="match status" value="1"/>
</dbReference>
<sequence>MSKRLGIIGCGQLSQMLGEAANRLGYAVCYMCVDETPVVAGLGPIYYPEQLNDFLEQCDAITVERESLPDDMLLRAAQVGLAPNYEALVVLRERDTQKAMLDQLNIPTSPWSLVSSADQLGSALAQLPGQHARCKRTLGGYDGGGQWRIDCDSLDLIPKEAYPVIAEAEIAIDLEYAIIIGRDVNGRTACYPMTENVMRDGILIGSFVPSGIDEEKAALAEEYANRLVTAMDYVGVLAIEFFLTAGELIVNEIAPRVHNTGHWTIGAVGADQFTQHVGCVMGEPARKPVFTEAASMVNLLDDALPAKMPQGPIRTLVQTYGKGIRKGRKLGHMTLIGPDASEIRREAALLISELHDA</sequence>
<evidence type="ECO:0000256" key="4">
    <source>
        <dbReference type="ARBA" id="ARBA00025704"/>
    </source>
</evidence>
<reference evidence="7 8" key="1">
    <citation type="submission" date="2019-02" db="EMBL/GenBank/DDBJ databases">
        <title>Halieaceae_genomes.</title>
        <authorList>
            <person name="Li S.-H."/>
        </authorList>
    </citation>
    <scope>NUCLEOTIDE SEQUENCE [LARGE SCALE GENOMIC DNA]</scope>
    <source>
        <strain evidence="7 8">JH123</strain>
    </source>
</reference>
<organism evidence="7 8">
    <name type="scientific">Candidatus Paraluminiphilus aquimaris</name>
    <dbReference type="NCBI Taxonomy" id="2518994"/>
    <lineage>
        <taxon>Bacteria</taxon>
        <taxon>Pseudomonadati</taxon>
        <taxon>Pseudomonadota</taxon>
        <taxon>Gammaproteobacteria</taxon>
        <taxon>Cellvibrionales</taxon>
        <taxon>Halieaceae</taxon>
        <taxon>Candidatus Paraluminiphilus</taxon>
    </lineage>
</organism>
<evidence type="ECO:0000256" key="5">
    <source>
        <dbReference type="PROSITE-ProRule" id="PRU00409"/>
    </source>
</evidence>
<keyword evidence="1 5" id="KW-0547">Nucleotide-binding</keyword>
<evidence type="ECO:0000256" key="3">
    <source>
        <dbReference type="ARBA" id="ARBA00022840"/>
    </source>
</evidence>
<dbReference type="Gene3D" id="3.40.50.20">
    <property type="match status" value="1"/>
</dbReference>
<dbReference type="InterPro" id="IPR013815">
    <property type="entry name" value="ATP_grasp_subdomain_1"/>
</dbReference>
<feature type="domain" description="ATP-grasp" evidence="6">
    <location>
        <begin position="98"/>
        <end position="281"/>
    </location>
</feature>
<evidence type="ECO:0000256" key="2">
    <source>
        <dbReference type="ARBA" id="ARBA00022755"/>
    </source>
</evidence>
<proteinExistence type="predicted"/>
<protein>
    <submittedName>
        <fullName evidence="7">ATP-grasp domain-containing protein</fullName>
    </submittedName>
</protein>
<dbReference type="SUPFAM" id="SSF52440">
    <property type="entry name" value="PreATP-grasp domain"/>
    <property type="match status" value="1"/>
</dbReference>
<dbReference type="Gene3D" id="3.30.1490.20">
    <property type="entry name" value="ATP-grasp fold, A domain"/>
    <property type="match status" value="1"/>
</dbReference>
<keyword evidence="8" id="KW-1185">Reference proteome</keyword>